<feature type="region of interest" description="Disordered" evidence="1">
    <location>
        <begin position="1"/>
        <end position="26"/>
    </location>
</feature>
<evidence type="ECO:0000256" key="1">
    <source>
        <dbReference type="SAM" id="MobiDB-lite"/>
    </source>
</evidence>
<feature type="domain" description="J" evidence="2">
    <location>
        <begin position="49"/>
        <end position="105"/>
    </location>
</feature>
<dbReference type="CDD" id="cd06257">
    <property type="entry name" value="DnaJ"/>
    <property type="match status" value="1"/>
</dbReference>
<dbReference type="EMBL" id="JAWXYG010000007">
    <property type="protein sequence ID" value="KAK4267664.1"/>
    <property type="molecule type" value="Genomic_DNA"/>
</dbReference>
<name>A0AAE1K7L6_9FABA</name>
<accession>A0AAE1K7L6</accession>
<dbReference type="PROSITE" id="PS50076">
    <property type="entry name" value="DNAJ_2"/>
    <property type="match status" value="1"/>
</dbReference>
<keyword evidence="4" id="KW-1185">Reference proteome</keyword>
<dbReference type="PANTHER" id="PTHR24074">
    <property type="entry name" value="CO-CHAPERONE PROTEIN DJLA"/>
    <property type="match status" value="1"/>
</dbReference>
<dbReference type="PRINTS" id="PR00625">
    <property type="entry name" value="JDOMAIN"/>
</dbReference>
<dbReference type="InterPro" id="IPR001623">
    <property type="entry name" value="DnaJ_domain"/>
</dbReference>
<reference evidence="3" key="1">
    <citation type="submission" date="2023-10" db="EMBL/GenBank/DDBJ databases">
        <title>Chromosome-level genome of the transformable northern wattle, Acacia crassicarpa.</title>
        <authorList>
            <person name="Massaro I."/>
            <person name="Sinha N.R."/>
            <person name="Poethig S."/>
            <person name="Leichty A.R."/>
        </authorList>
    </citation>
    <scope>NUCLEOTIDE SEQUENCE</scope>
    <source>
        <strain evidence="3">Acra3RX</strain>
        <tissue evidence="3">Leaf</tissue>
    </source>
</reference>
<dbReference type="Proteomes" id="UP001293593">
    <property type="component" value="Unassembled WGS sequence"/>
</dbReference>
<dbReference type="SMART" id="SM00271">
    <property type="entry name" value="DnaJ"/>
    <property type="match status" value="1"/>
</dbReference>
<dbReference type="Pfam" id="PF00226">
    <property type="entry name" value="DnaJ"/>
    <property type="match status" value="1"/>
</dbReference>
<comment type="caution">
    <text evidence="3">The sequence shown here is derived from an EMBL/GenBank/DDBJ whole genome shotgun (WGS) entry which is preliminary data.</text>
</comment>
<evidence type="ECO:0000313" key="4">
    <source>
        <dbReference type="Proteomes" id="UP001293593"/>
    </source>
</evidence>
<evidence type="ECO:0000259" key="2">
    <source>
        <dbReference type="PROSITE" id="PS50076"/>
    </source>
</evidence>
<dbReference type="InterPro" id="IPR050817">
    <property type="entry name" value="DjlA_DnaK_co-chaperone"/>
</dbReference>
<sequence length="152" mass="17479">MAALAGAGMFSGKVSSSSSSLKLRGREKSYPRKNTFRISCAYSSSYEMDPYQILRVPRDASEFEVKKAFRDLAKQYHPDVCRGNNCSVQFHEINEAYDVVMANLRVEPIMMERSEASDERETNSPDWDLWEEWMGWEGAGIRDYTSHINPYI</sequence>
<gene>
    <name evidence="3" type="ORF">QN277_024416</name>
</gene>
<proteinExistence type="predicted"/>
<protein>
    <recommendedName>
        <fullName evidence="2">J domain-containing protein</fullName>
    </recommendedName>
</protein>
<dbReference type="AlphaFoldDB" id="A0AAE1K7L6"/>
<organism evidence="3 4">
    <name type="scientific">Acacia crassicarpa</name>
    <name type="common">northern wattle</name>
    <dbReference type="NCBI Taxonomy" id="499986"/>
    <lineage>
        <taxon>Eukaryota</taxon>
        <taxon>Viridiplantae</taxon>
        <taxon>Streptophyta</taxon>
        <taxon>Embryophyta</taxon>
        <taxon>Tracheophyta</taxon>
        <taxon>Spermatophyta</taxon>
        <taxon>Magnoliopsida</taxon>
        <taxon>eudicotyledons</taxon>
        <taxon>Gunneridae</taxon>
        <taxon>Pentapetalae</taxon>
        <taxon>rosids</taxon>
        <taxon>fabids</taxon>
        <taxon>Fabales</taxon>
        <taxon>Fabaceae</taxon>
        <taxon>Caesalpinioideae</taxon>
        <taxon>mimosoid clade</taxon>
        <taxon>Acacieae</taxon>
        <taxon>Acacia</taxon>
    </lineage>
</organism>
<dbReference type="InterPro" id="IPR036869">
    <property type="entry name" value="J_dom_sf"/>
</dbReference>
<dbReference type="SUPFAM" id="SSF46565">
    <property type="entry name" value="Chaperone J-domain"/>
    <property type="match status" value="1"/>
</dbReference>
<dbReference type="Gene3D" id="1.10.287.110">
    <property type="entry name" value="DnaJ domain"/>
    <property type="match status" value="1"/>
</dbReference>
<evidence type="ECO:0000313" key="3">
    <source>
        <dbReference type="EMBL" id="KAK4267664.1"/>
    </source>
</evidence>